<dbReference type="SUPFAM" id="SSF46785">
    <property type="entry name" value="Winged helix' DNA-binding domain"/>
    <property type="match status" value="1"/>
</dbReference>
<accession>A0ABV0BCW0</accession>
<keyword evidence="3" id="KW-0804">Transcription</keyword>
<dbReference type="InterPro" id="IPR036388">
    <property type="entry name" value="WH-like_DNA-bd_sf"/>
</dbReference>
<dbReference type="Proteomes" id="UP001427805">
    <property type="component" value="Unassembled WGS sequence"/>
</dbReference>
<sequence length="256" mass="28428">MPLFRFQEFIDPDPAELALLDSICGRVEHLPVRALLHRQGDRVGRMYLLVRGWVSSNVAVPGGEQQIVKIHLPGDLLGTPSIVVERAAETLTALTPISVRAIRYEDFGRVFGEAPRLGAVLFLSSQLERVALMDRLTSIGRTRAISRLAAFLVQTHDRLRLIDADRPAVLDLPLTQSELADLLGITPVHMNRTFRELDLTGFIARRRMHIELRSLGDLRALAHLAGHRTRRDHGWLQRAGAAAAAPSIEMTEPRGG</sequence>
<evidence type="ECO:0000256" key="1">
    <source>
        <dbReference type="ARBA" id="ARBA00023015"/>
    </source>
</evidence>
<dbReference type="InterPro" id="IPR000595">
    <property type="entry name" value="cNMP-bd_dom"/>
</dbReference>
<evidence type="ECO:0000313" key="6">
    <source>
        <dbReference type="Proteomes" id="UP001427805"/>
    </source>
</evidence>
<organism evidence="5 6">
    <name type="scientific">Sphingomonas rustica</name>
    <dbReference type="NCBI Taxonomy" id="3103142"/>
    <lineage>
        <taxon>Bacteria</taxon>
        <taxon>Pseudomonadati</taxon>
        <taxon>Pseudomonadota</taxon>
        <taxon>Alphaproteobacteria</taxon>
        <taxon>Sphingomonadales</taxon>
        <taxon>Sphingomonadaceae</taxon>
        <taxon>Sphingomonas</taxon>
    </lineage>
</organism>
<dbReference type="Pfam" id="PF00027">
    <property type="entry name" value="cNMP_binding"/>
    <property type="match status" value="1"/>
</dbReference>
<dbReference type="SUPFAM" id="SSF51206">
    <property type="entry name" value="cAMP-binding domain-like"/>
    <property type="match status" value="1"/>
</dbReference>
<keyword evidence="2" id="KW-0238">DNA-binding</keyword>
<keyword evidence="1" id="KW-0805">Transcription regulation</keyword>
<dbReference type="PANTHER" id="PTHR24567:SF68">
    <property type="entry name" value="DNA-BINDING TRANSCRIPTIONAL DUAL REGULATOR CRP"/>
    <property type="match status" value="1"/>
</dbReference>
<evidence type="ECO:0000256" key="2">
    <source>
        <dbReference type="ARBA" id="ARBA00023125"/>
    </source>
</evidence>
<dbReference type="InterPro" id="IPR036390">
    <property type="entry name" value="WH_DNA-bd_sf"/>
</dbReference>
<protein>
    <submittedName>
        <fullName evidence="5">Crp/Fnr family transcriptional regulator</fullName>
    </submittedName>
</protein>
<evidence type="ECO:0000256" key="3">
    <source>
        <dbReference type="ARBA" id="ARBA00023163"/>
    </source>
</evidence>
<dbReference type="PANTHER" id="PTHR24567">
    <property type="entry name" value="CRP FAMILY TRANSCRIPTIONAL REGULATORY PROTEIN"/>
    <property type="match status" value="1"/>
</dbReference>
<dbReference type="SMART" id="SM00100">
    <property type="entry name" value="cNMP"/>
    <property type="match status" value="1"/>
</dbReference>
<reference evidence="5 6" key="1">
    <citation type="submission" date="2024-05" db="EMBL/GenBank/DDBJ databases">
        <title>Sphingomonas sp. HF-S3 16S ribosomal RNA gene Genome sequencing and assembly.</title>
        <authorList>
            <person name="Lee H."/>
        </authorList>
    </citation>
    <scope>NUCLEOTIDE SEQUENCE [LARGE SCALE GENOMIC DNA]</scope>
    <source>
        <strain evidence="5 6">HF-S3</strain>
    </source>
</reference>
<feature type="domain" description="HTH crp-type" evidence="4">
    <location>
        <begin position="142"/>
        <end position="216"/>
    </location>
</feature>
<comment type="caution">
    <text evidence="5">The sequence shown here is derived from an EMBL/GenBank/DDBJ whole genome shotgun (WGS) entry which is preliminary data.</text>
</comment>
<dbReference type="InterPro" id="IPR012318">
    <property type="entry name" value="HTH_CRP"/>
</dbReference>
<keyword evidence="6" id="KW-1185">Reference proteome</keyword>
<dbReference type="Pfam" id="PF13545">
    <property type="entry name" value="HTH_Crp_2"/>
    <property type="match status" value="1"/>
</dbReference>
<name>A0ABV0BCW0_9SPHN</name>
<dbReference type="InterPro" id="IPR014710">
    <property type="entry name" value="RmlC-like_jellyroll"/>
</dbReference>
<dbReference type="PROSITE" id="PS51063">
    <property type="entry name" value="HTH_CRP_2"/>
    <property type="match status" value="1"/>
</dbReference>
<dbReference type="Gene3D" id="2.60.120.10">
    <property type="entry name" value="Jelly Rolls"/>
    <property type="match status" value="1"/>
</dbReference>
<dbReference type="InterPro" id="IPR050397">
    <property type="entry name" value="Env_Response_Regulators"/>
</dbReference>
<proteinExistence type="predicted"/>
<dbReference type="InterPro" id="IPR018490">
    <property type="entry name" value="cNMP-bd_dom_sf"/>
</dbReference>
<dbReference type="EMBL" id="JBDIZK010000013">
    <property type="protein sequence ID" value="MEN3749369.1"/>
    <property type="molecule type" value="Genomic_DNA"/>
</dbReference>
<gene>
    <name evidence="5" type="ORF">TPR58_19500</name>
</gene>
<dbReference type="RefSeq" id="WP_346248411.1">
    <property type="nucleotide sequence ID" value="NZ_JBDIZK010000013.1"/>
</dbReference>
<dbReference type="SMART" id="SM00419">
    <property type="entry name" value="HTH_CRP"/>
    <property type="match status" value="1"/>
</dbReference>
<dbReference type="CDD" id="cd00038">
    <property type="entry name" value="CAP_ED"/>
    <property type="match status" value="1"/>
</dbReference>
<evidence type="ECO:0000313" key="5">
    <source>
        <dbReference type="EMBL" id="MEN3749369.1"/>
    </source>
</evidence>
<evidence type="ECO:0000259" key="4">
    <source>
        <dbReference type="PROSITE" id="PS51063"/>
    </source>
</evidence>
<dbReference type="Gene3D" id="1.10.10.10">
    <property type="entry name" value="Winged helix-like DNA-binding domain superfamily/Winged helix DNA-binding domain"/>
    <property type="match status" value="1"/>
</dbReference>